<name>A0A167HA76_CALVF</name>
<dbReference type="AlphaFoldDB" id="A0A167HA76"/>
<evidence type="ECO:0000313" key="1">
    <source>
        <dbReference type="EMBL" id="KZO91408.1"/>
    </source>
</evidence>
<gene>
    <name evidence="1" type="ORF">CALVIDRAFT_349457</name>
</gene>
<reference evidence="1 2" key="1">
    <citation type="journal article" date="2016" name="Mol. Biol. Evol.">
        <title>Comparative Genomics of Early-Diverging Mushroom-Forming Fungi Provides Insights into the Origins of Lignocellulose Decay Capabilities.</title>
        <authorList>
            <person name="Nagy L.G."/>
            <person name="Riley R."/>
            <person name="Tritt A."/>
            <person name="Adam C."/>
            <person name="Daum C."/>
            <person name="Floudas D."/>
            <person name="Sun H."/>
            <person name="Yadav J.S."/>
            <person name="Pangilinan J."/>
            <person name="Larsson K.H."/>
            <person name="Matsuura K."/>
            <person name="Barry K."/>
            <person name="Labutti K."/>
            <person name="Kuo R."/>
            <person name="Ohm R.A."/>
            <person name="Bhattacharya S.S."/>
            <person name="Shirouzu T."/>
            <person name="Yoshinaga Y."/>
            <person name="Martin F.M."/>
            <person name="Grigoriev I.V."/>
            <person name="Hibbett D.S."/>
        </authorList>
    </citation>
    <scope>NUCLEOTIDE SEQUENCE [LARGE SCALE GENOMIC DNA]</scope>
    <source>
        <strain evidence="1 2">TUFC12733</strain>
    </source>
</reference>
<evidence type="ECO:0000313" key="2">
    <source>
        <dbReference type="Proteomes" id="UP000076738"/>
    </source>
</evidence>
<protein>
    <submittedName>
        <fullName evidence="1">Uncharacterized protein</fullName>
    </submittedName>
</protein>
<keyword evidence="2" id="KW-1185">Reference proteome</keyword>
<accession>A0A167HA76</accession>
<dbReference type="Proteomes" id="UP000076738">
    <property type="component" value="Unassembled WGS sequence"/>
</dbReference>
<dbReference type="EMBL" id="KV417324">
    <property type="protein sequence ID" value="KZO91408.1"/>
    <property type="molecule type" value="Genomic_DNA"/>
</dbReference>
<organism evidence="1 2">
    <name type="scientific">Calocera viscosa (strain TUFC12733)</name>
    <dbReference type="NCBI Taxonomy" id="1330018"/>
    <lineage>
        <taxon>Eukaryota</taxon>
        <taxon>Fungi</taxon>
        <taxon>Dikarya</taxon>
        <taxon>Basidiomycota</taxon>
        <taxon>Agaricomycotina</taxon>
        <taxon>Dacrymycetes</taxon>
        <taxon>Dacrymycetales</taxon>
        <taxon>Dacrymycetaceae</taxon>
        <taxon>Calocera</taxon>
    </lineage>
</organism>
<proteinExistence type="predicted"/>
<sequence>MPHDPGQLKLVDALFLHALLDLSNIYAHRGRINTERAGTLCTREDTHLRLTKNAPLSRFGTPPRAHIRPRRDTFHGTRGGSSLQGIECQRVPHGIPPSPSLPLIRPLLLRTHHSRCRARTCSSLARPSIIALPKFVFPARHPSRSWRCSHSFAPSFTLHLLFLPPEHHLDFQQPVLALLG</sequence>